<protein>
    <submittedName>
        <fullName evidence="2">Uncharacterized protein</fullName>
    </submittedName>
</protein>
<dbReference type="Proteomes" id="UP000053676">
    <property type="component" value="Unassembled WGS sequence"/>
</dbReference>
<dbReference type="KEGG" id="nai:NECAME_17653"/>
<proteinExistence type="predicted"/>
<feature type="signal peptide" evidence="1">
    <location>
        <begin position="1"/>
        <end position="20"/>
    </location>
</feature>
<keyword evidence="1" id="KW-0732">Signal</keyword>
<feature type="chain" id="PRO_5004826712" evidence="1">
    <location>
        <begin position="21"/>
        <end position="96"/>
    </location>
</feature>
<evidence type="ECO:0000313" key="3">
    <source>
        <dbReference type="Proteomes" id="UP000053676"/>
    </source>
</evidence>
<name>W2TNN6_NECAM</name>
<organism evidence="2 3">
    <name type="scientific">Necator americanus</name>
    <name type="common">Human hookworm</name>
    <dbReference type="NCBI Taxonomy" id="51031"/>
    <lineage>
        <taxon>Eukaryota</taxon>
        <taxon>Metazoa</taxon>
        <taxon>Ecdysozoa</taxon>
        <taxon>Nematoda</taxon>
        <taxon>Chromadorea</taxon>
        <taxon>Rhabditida</taxon>
        <taxon>Rhabditina</taxon>
        <taxon>Rhabditomorpha</taxon>
        <taxon>Strongyloidea</taxon>
        <taxon>Ancylostomatidae</taxon>
        <taxon>Bunostominae</taxon>
        <taxon>Necator</taxon>
    </lineage>
</organism>
<dbReference type="AlphaFoldDB" id="W2TNN6"/>
<reference evidence="3" key="1">
    <citation type="journal article" date="2014" name="Nat. Genet.">
        <title>Genome of the human hookworm Necator americanus.</title>
        <authorList>
            <person name="Tang Y.T."/>
            <person name="Gao X."/>
            <person name="Rosa B.A."/>
            <person name="Abubucker S."/>
            <person name="Hallsworth-Pepin K."/>
            <person name="Martin J."/>
            <person name="Tyagi R."/>
            <person name="Heizer E."/>
            <person name="Zhang X."/>
            <person name="Bhonagiri-Palsikar V."/>
            <person name="Minx P."/>
            <person name="Warren W.C."/>
            <person name="Wang Q."/>
            <person name="Zhan B."/>
            <person name="Hotez P.J."/>
            <person name="Sternberg P.W."/>
            <person name="Dougall A."/>
            <person name="Gaze S.T."/>
            <person name="Mulvenna J."/>
            <person name="Sotillo J."/>
            <person name="Ranganathan S."/>
            <person name="Rabelo E.M."/>
            <person name="Wilson R.K."/>
            <person name="Felgner P.L."/>
            <person name="Bethony J."/>
            <person name="Hawdon J.M."/>
            <person name="Gasser R.B."/>
            <person name="Loukas A."/>
            <person name="Mitreva M."/>
        </authorList>
    </citation>
    <scope>NUCLEOTIDE SEQUENCE [LARGE SCALE GENOMIC DNA]</scope>
</reference>
<evidence type="ECO:0000256" key="1">
    <source>
        <dbReference type="SAM" id="SignalP"/>
    </source>
</evidence>
<sequence length="96" mass="10922">MLRAGLLWVILATFLGYVSCYGVDFLSAADFVEADKLTAEEVYGKHIPVEVVNDYRSDIREPLGVRRRSKIYQTLQPRQDCQVVVDRIGMIESETP</sequence>
<dbReference type="EMBL" id="KI658401">
    <property type="protein sequence ID" value="ETN82736.1"/>
    <property type="molecule type" value="Genomic_DNA"/>
</dbReference>
<evidence type="ECO:0000313" key="2">
    <source>
        <dbReference type="EMBL" id="ETN82736.1"/>
    </source>
</evidence>
<accession>W2TNN6</accession>
<gene>
    <name evidence="2" type="ORF">NECAME_17653</name>
</gene>
<keyword evidence="3" id="KW-1185">Reference proteome</keyword>